<dbReference type="InterPro" id="IPR023214">
    <property type="entry name" value="HAD_sf"/>
</dbReference>
<accession>A0A7X2MEJ1</accession>
<dbReference type="EMBL" id="WKKX01000117">
    <property type="protein sequence ID" value="MSE07923.1"/>
    <property type="molecule type" value="Genomic_DNA"/>
</dbReference>
<evidence type="ECO:0000313" key="1">
    <source>
        <dbReference type="EMBL" id="MSE07923.1"/>
    </source>
</evidence>
<dbReference type="InterPro" id="IPR036412">
    <property type="entry name" value="HAD-like_sf"/>
</dbReference>
<protein>
    <submittedName>
        <fullName evidence="1">HAD-IIB family hydrolase</fullName>
    </submittedName>
</protein>
<organism evidence="1 2">
    <name type="scientific">Ligilactobacillus salivarius</name>
    <dbReference type="NCBI Taxonomy" id="1624"/>
    <lineage>
        <taxon>Bacteria</taxon>
        <taxon>Bacillati</taxon>
        <taxon>Bacillota</taxon>
        <taxon>Bacilli</taxon>
        <taxon>Lactobacillales</taxon>
        <taxon>Lactobacillaceae</taxon>
        <taxon>Ligilactobacillus</taxon>
    </lineage>
</organism>
<dbReference type="AlphaFoldDB" id="A0A7X2MEJ1"/>
<comment type="caution">
    <text evidence="1">The sequence shown here is derived from an EMBL/GenBank/DDBJ whole genome shotgun (WGS) entry which is preliminary data.</text>
</comment>
<dbReference type="GO" id="GO:0005829">
    <property type="term" value="C:cytosol"/>
    <property type="evidence" value="ECO:0007669"/>
    <property type="project" value="TreeGrafter"/>
</dbReference>
<reference evidence="1 2" key="1">
    <citation type="submission" date="2019-11" db="EMBL/GenBank/DDBJ databases">
        <title>Draft Genome Sequence of Plant Growth-Promoting Rhizosphere-Associated Bacteria.</title>
        <authorList>
            <person name="Vasilyev I.Y."/>
            <person name="Radchenko V."/>
            <person name="Ilnitskaya E.V."/>
        </authorList>
    </citation>
    <scope>NUCLEOTIDE SEQUENCE [LARGE SCALE GENOMIC DNA]</scope>
    <source>
        <strain evidence="1 2">VRA_01-1sq_f</strain>
    </source>
</reference>
<dbReference type="PANTHER" id="PTHR10000">
    <property type="entry name" value="PHOSPHOSERINE PHOSPHATASE"/>
    <property type="match status" value="1"/>
</dbReference>
<feature type="non-terminal residue" evidence="1">
    <location>
        <position position="83"/>
    </location>
</feature>
<dbReference type="GO" id="GO:0016791">
    <property type="term" value="F:phosphatase activity"/>
    <property type="evidence" value="ECO:0007669"/>
    <property type="project" value="TreeGrafter"/>
</dbReference>
<gene>
    <name evidence="1" type="ORF">GKC33_04085</name>
</gene>
<dbReference type="Proteomes" id="UP000467635">
    <property type="component" value="Unassembled WGS sequence"/>
</dbReference>
<keyword evidence="1" id="KW-0378">Hydrolase</keyword>
<dbReference type="NCBIfam" id="TIGR01484">
    <property type="entry name" value="HAD-SF-IIB"/>
    <property type="match status" value="1"/>
</dbReference>
<dbReference type="InterPro" id="IPR006379">
    <property type="entry name" value="HAD-SF_hydro_IIB"/>
</dbReference>
<sequence>MYKLVAIDMDETLLNDDAEITPKNVSVLKKAIKDGVKVVLNTGRSYLSVQENLKTLGIYQTKDQYVVSFNGGAIVENKDLKVV</sequence>
<evidence type="ECO:0000313" key="2">
    <source>
        <dbReference type="Proteomes" id="UP000467635"/>
    </source>
</evidence>
<dbReference type="PANTHER" id="PTHR10000:SF8">
    <property type="entry name" value="HAD SUPERFAMILY HYDROLASE-LIKE, TYPE 3"/>
    <property type="match status" value="1"/>
</dbReference>
<dbReference type="GO" id="GO:0000287">
    <property type="term" value="F:magnesium ion binding"/>
    <property type="evidence" value="ECO:0007669"/>
    <property type="project" value="TreeGrafter"/>
</dbReference>
<dbReference type="Gene3D" id="3.40.50.1000">
    <property type="entry name" value="HAD superfamily/HAD-like"/>
    <property type="match status" value="1"/>
</dbReference>
<proteinExistence type="predicted"/>
<dbReference type="Pfam" id="PF08282">
    <property type="entry name" value="Hydrolase_3"/>
    <property type="match status" value="1"/>
</dbReference>
<name>A0A7X2MEJ1_9LACO</name>
<dbReference type="SUPFAM" id="SSF56784">
    <property type="entry name" value="HAD-like"/>
    <property type="match status" value="1"/>
</dbReference>